<reference evidence="2 3" key="1">
    <citation type="submission" date="2019-04" db="EMBL/GenBank/DDBJ databases">
        <title>Draft genome sequences of Streptomyces avermitilis ATCC 31267.</title>
        <authorList>
            <person name="Komaki H."/>
            <person name="Tamura T."/>
            <person name="Hosoyama A."/>
        </authorList>
    </citation>
    <scope>NUCLEOTIDE SEQUENCE [LARGE SCALE GENOMIC DNA]</scope>
    <source>
        <strain evidence="2 3">ATCC 31267</strain>
    </source>
</reference>
<dbReference type="Proteomes" id="UP000299211">
    <property type="component" value="Unassembled WGS sequence"/>
</dbReference>
<comment type="caution">
    <text evidence="2">The sequence shown here is derived from an EMBL/GenBank/DDBJ whole genome shotgun (WGS) entry which is preliminary data.</text>
</comment>
<proteinExistence type="predicted"/>
<evidence type="ECO:0000256" key="1">
    <source>
        <dbReference type="SAM" id="MobiDB-lite"/>
    </source>
</evidence>
<name>A0A4D4MKM5_STRAX</name>
<evidence type="ECO:0000313" key="2">
    <source>
        <dbReference type="EMBL" id="GDY72069.1"/>
    </source>
</evidence>
<evidence type="ECO:0000313" key="3">
    <source>
        <dbReference type="Proteomes" id="UP000299211"/>
    </source>
</evidence>
<protein>
    <submittedName>
        <fullName evidence="2">Uncharacterized protein</fullName>
    </submittedName>
</protein>
<organism evidence="2 3">
    <name type="scientific">Streptomyces avermitilis</name>
    <dbReference type="NCBI Taxonomy" id="33903"/>
    <lineage>
        <taxon>Bacteria</taxon>
        <taxon>Bacillati</taxon>
        <taxon>Actinomycetota</taxon>
        <taxon>Actinomycetes</taxon>
        <taxon>Kitasatosporales</taxon>
        <taxon>Streptomycetaceae</taxon>
        <taxon>Streptomyces</taxon>
    </lineage>
</organism>
<dbReference type="EMBL" id="BJHY01000001">
    <property type="protein sequence ID" value="GDY72069.1"/>
    <property type="molecule type" value="Genomic_DNA"/>
</dbReference>
<dbReference type="AlphaFoldDB" id="A0A4D4MKM5"/>
<feature type="compositionally biased region" description="Polar residues" evidence="1">
    <location>
        <begin position="1"/>
        <end position="12"/>
    </location>
</feature>
<sequence length="110" mass="11923">MHNWPVSVTRSASAAGRGHGWGQPSTGSTEQGWSWPLVAGVRRWWVPPRTTANSSPWLRFTSSTSVAYQPQYAVSARPGSMRNVSSGCACASRARPFPYVTQSKRRSGAA</sequence>
<accession>A0A4D4MKM5</accession>
<feature type="region of interest" description="Disordered" evidence="1">
    <location>
        <begin position="1"/>
        <end position="33"/>
    </location>
</feature>
<feature type="compositionally biased region" description="Polar residues" evidence="1">
    <location>
        <begin position="23"/>
        <end position="32"/>
    </location>
</feature>
<gene>
    <name evidence="2" type="ORF">SAV31267_015540</name>
</gene>